<sequence>SLFGFITNIISIITISISVKMHTAFGILCAFLAANNCVVLVLNSVWFVYLHSSILKTFPRYCDNIS</sequence>
<evidence type="ECO:0000313" key="4">
    <source>
        <dbReference type="Proteomes" id="UP001432027"/>
    </source>
</evidence>
<dbReference type="InterPro" id="IPR019430">
    <property type="entry name" value="7TM_GPCR_serpentine_rcpt_Srx"/>
</dbReference>
<reference evidence="3" key="1">
    <citation type="submission" date="2023-10" db="EMBL/GenBank/DDBJ databases">
        <title>Genome assembly of Pristionchus species.</title>
        <authorList>
            <person name="Yoshida K."/>
            <person name="Sommer R.J."/>
        </authorList>
    </citation>
    <scope>NUCLEOTIDE SEQUENCE</scope>
    <source>
        <strain evidence="3">RS0144</strain>
    </source>
</reference>
<feature type="non-terminal residue" evidence="3">
    <location>
        <position position="1"/>
    </location>
</feature>
<name>A0AAV5THD6_9BILA</name>
<feature type="domain" description="7TM GPCR serpentine receptor class x (Srx)" evidence="2">
    <location>
        <begin position="1"/>
        <end position="61"/>
    </location>
</feature>
<keyword evidence="1" id="KW-1133">Transmembrane helix</keyword>
<dbReference type="AlphaFoldDB" id="A0AAV5THD6"/>
<accession>A0AAV5THD6</accession>
<organism evidence="3 4">
    <name type="scientific">Pristionchus entomophagus</name>
    <dbReference type="NCBI Taxonomy" id="358040"/>
    <lineage>
        <taxon>Eukaryota</taxon>
        <taxon>Metazoa</taxon>
        <taxon>Ecdysozoa</taxon>
        <taxon>Nematoda</taxon>
        <taxon>Chromadorea</taxon>
        <taxon>Rhabditida</taxon>
        <taxon>Rhabditina</taxon>
        <taxon>Diplogasteromorpha</taxon>
        <taxon>Diplogasteroidea</taxon>
        <taxon>Neodiplogasteridae</taxon>
        <taxon>Pristionchus</taxon>
    </lineage>
</organism>
<evidence type="ECO:0000313" key="3">
    <source>
        <dbReference type="EMBL" id="GMS93667.1"/>
    </source>
</evidence>
<dbReference type="EMBL" id="BTSX01000004">
    <property type="protein sequence ID" value="GMS93667.1"/>
    <property type="molecule type" value="Genomic_DNA"/>
</dbReference>
<protein>
    <recommendedName>
        <fullName evidence="2">7TM GPCR serpentine receptor class x (Srx) domain-containing protein</fullName>
    </recommendedName>
</protein>
<keyword evidence="1" id="KW-0812">Transmembrane</keyword>
<keyword evidence="1" id="KW-0472">Membrane</keyword>
<proteinExistence type="predicted"/>
<evidence type="ECO:0000259" key="2">
    <source>
        <dbReference type="Pfam" id="PF10328"/>
    </source>
</evidence>
<comment type="caution">
    <text evidence="3">The sequence shown here is derived from an EMBL/GenBank/DDBJ whole genome shotgun (WGS) entry which is preliminary data.</text>
</comment>
<dbReference type="Proteomes" id="UP001432027">
    <property type="component" value="Unassembled WGS sequence"/>
</dbReference>
<keyword evidence="4" id="KW-1185">Reference proteome</keyword>
<feature type="transmembrane region" description="Helical" evidence="1">
    <location>
        <begin position="24"/>
        <end position="50"/>
    </location>
</feature>
<gene>
    <name evidence="3" type="ORF">PENTCL1PPCAC_15842</name>
</gene>
<evidence type="ECO:0000256" key="1">
    <source>
        <dbReference type="SAM" id="Phobius"/>
    </source>
</evidence>
<dbReference type="Pfam" id="PF10328">
    <property type="entry name" value="7TM_GPCR_Srx"/>
    <property type="match status" value="1"/>
</dbReference>